<feature type="transmembrane region" description="Helical" evidence="5">
    <location>
        <begin position="364"/>
        <end position="382"/>
    </location>
</feature>
<feature type="transmembrane region" description="Helical" evidence="5">
    <location>
        <begin position="202"/>
        <end position="227"/>
    </location>
</feature>
<dbReference type="PROSITE" id="PS50043">
    <property type="entry name" value="HTH_LUXR_2"/>
    <property type="match status" value="1"/>
</dbReference>
<feature type="domain" description="HTH luxR-type" evidence="6">
    <location>
        <begin position="478"/>
        <end position="543"/>
    </location>
</feature>
<dbReference type="Gene3D" id="1.10.10.10">
    <property type="entry name" value="Winged helix-like DNA-binding domain superfamily/Winged helix DNA-binding domain"/>
    <property type="match status" value="1"/>
</dbReference>
<dbReference type="InterPro" id="IPR000792">
    <property type="entry name" value="Tscrpt_reg_LuxR_C"/>
</dbReference>
<evidence type="ECO:0000256" key="5">
    <source>
        <dbReference type="SAM" id="Phobius"/>
    </source>
</evidence>
<dbReference type="PROSITE" id="PS00622">
    <property type="entry name" value="HTH_LUXR_1"/>
    <property type="match status" value="1"/>
</dbReference>
<feature type="transmembrane region" description="Helical" evidence="5">
    <location>
        <begin position="160"/>
        <end position="181"/>
    </location>
</feature>
<evidence type="ECO:0000313" key="7">
    <source>
        <dbReference type="EMBL" id="NBI34986.1"/>
    </source>
</evidence>
<feature type="transmembrane region" description="Helical" evidence="5">
    <location>
        <begin position="330"/>
        <end position="352"/>
    </location>
</feature>
<feature type="transmembrane region" description="Helical" evidence="5">
    <location>
        <begin position="103"/>
        <end position="124"/>
    </location>
</feature>
<dbReference type="Pfam" id="PF00196">
    <property type="entry name" value="GerE"/>
    <property type="match status" value="1"/>
</dbReference>
<dbReference type="CDD" id="cd06170">
    <property type="entry name" value="LuxR_C_like"/>
    <property type="match status" value="1"/>
</dbReference>
<dbReference type="InterPro" id="IPR036388">
    <property type="entry name" value="WH-like_DNA-bd_sf"/>
</dbReference>
<dbReference type="SUPFAM" id="SSF46894">
    <property type="entry name" value="C-terminal effector domain of the bipartite response regulators"/>
    <property type="match status" value="1"/>
</dbReference>
<keyword evidence="5" id="KW-0812">Transmembrane</keyword>
<evidence type="ECO:0000256" key="2">
    <source>
        <dbReference type="ARBA" id="ARBA00023125"/>
    </source>
</evidence>
<name>A0A7C9NVM2_9BACT</name>
<dbReference type="AlphaFoldDB" id="A0A7C9NVM2"/>
<dbReference type="InterPro" id="IPR016032">
    <property type="entry name" value="Sig_transdc_resp-reg_C-effctor"/>
</dbReference>
<reference evidence="7" key="1">
    <citation type="submission" date="2018-08" db="EMBL/GenBank/DDBJ databases">
        <title>Murine metabolic-syndrome-specific gut microbial biobank.</title>
        <authorList>
            <person name="Liu C."/>
        </authorList>
    </citation>
    <scope>NUCLEOTIDE SEQUENCE [LARGE SCALE GENOMIC DNA]</scope>
    <source>
        <strain evidence="7">Z82</strain>
    </source>
</reference>
<feature type="transmembrane region" description="Helical" evidence="5">
    <location>
        <begin position="136"/>
        <end position="154"/>
    </location>
</feature>
<dbReference type="PRINTS" id="PR00038">
    <property type="entry name" value="HTHLUXR"/>
</dbReference>
<evidence type="ECO:0000256" key="1">
    <source>
        <dbReference type="ARBA" id="ARBA00023015"/>
    </source>
</evidence>
<keyword evidence="2" id="KW-0238">DNA-binding</keyword>
<feature type="transmembrane region" description="Helical" evidence="5">
    <location>
        <begin position="271"/>
        <end position="290"/>
    </location>
</feature>
<keyword evidence="1" id="KW-0805">Transcription regulation</keyword>
<feature type="transmembrane region" description="Helical" evidence="5">
    <location>
        <begin position="77"/>
        <end position="97"/>
    </location>
</feature>
<feature type="transmembrane region" description="Helical" evidence="5">
    <location>
        <begin position="44"/>
        <end position="65"/>
    </location>
</feature>
<feature type="transmembrane region" description="Helical" evidence="5">
    <location>
        <begin position="296"/>
        <end position="318"/>
    </location>
</feature>
<evidence type="ECO:0000256" key="3">
    <source>
        <dbReference type="ARBA" id="ARBA00023163"/>
    </source>
</evidence>
<evidence type="ECO:0000256" key="4">
    <source>
        <dbReference type="SAM" id="MobiDB-lite"/>
    </source>
</evidence>
<accession>A0A7C9NVM2</accession>
<evidence type="ECO:0000259" key="6">
    <source>
        <dbReference type="PROSITE" id="PS50043"/>
    </source>
</evidence>
<comment type="caution">
    <text evidence="7">The sequence shown here is derived from an EMBL/GenBank/DDBJ whole genome shotgun (WGS) entry which is preliminary data.</text>
</comment>
<gene>
    <name evidence="7" type="ORF">D1639_08095</name>
</gene>
<protein>
    <submittedName>
        <fullName evidence="7">LuxR family transcriptional regulator</fullName>
    </submittedName>
</protein>
<feature type="compositionally biased region" description="Basic and acidic residues" evidence="4">
    <location>
        <begin position="414"/>
        <end position="424"/>
    </location>
</feature>
<dbReference type="PANTHER" id="PTHR44688">
    <property type="entry name" value="DNA-BINDING TRANSCRIPTIONAL ACTIVATOR DEVR_DOSR"/>
    <property type="match status" value="1"/>
</dbReference>
<dbReference type="PANTHER" id="PTHR44688:SF16">
    <property type="entry name" value="DNA-BINDING TRANSCRIPTIONAL ACTIVATOR DEVR_DOSR"/>
    <property type="match status" value="1"/>
</dbReference>
<keyword evidence="3" id="KW-0804">Transcription</keyword>
<sequence length="543" mass="59801">MVFQVLRPNTASLGFGLFLAIHASSVWGGAFPLLPLTLQTFDVMTLFAIVECLAFSLTFFASMAFSLYCPNLMRHRTAVLCGPIMCLGSICLIAPLYATEWLIGLVVIGAICLGVGSATFFLSWQRLFASQSAERGTLDLVLGMGYSAPLYFVLHAIPKAVAAYTIPFIFIPLAEVCLIDASKHIDFEQPMFFDDPRQHKHVYRHVVSFSWRSALCVGGIGFASGIARAVALEDPAMGIFVNYASMTGALLSAIALVWLWRHYTFRFDTVLAFRTVFPAVITAFLLVPYLDSFYLRIFAGIMYAVFTFATMIMMVQCAQSSRDSGISPTYIYGFFAGIVYLLQGLGFLTGYGSAELFSNSPLQLATMALASVWVLAVTLYAVRGRFNAEELQTPAVEFISLSSTRSLGEPSSADGRDAGRSKKDDAAPLLQQVPSLQFAHDARRSVHKGEALSAPPKGFSREVGDQPFRDKLSKQCAAVAKRFFLTTREMEVMELLARGSSVPRIADTLIISENTVKTYCKRLYLKLDVHKREELLDLIEEVG</sequence>
<keyword evidence="5" id="KW-0472">Membrane</keyword>
<dbReference type="GO" id="GO:0003677">
    <property type="term" value="F:DNA binding"/>
    <property type="evidence" value="ECO:0007669"/>
    <property type="project" value="UniProtKB-KW"/>
</dbReference>
<dbReference type="SMART" id="SM00421">
    <property type="entry name" value="HTH_LUXR"/>
    <property type="match status" value="1"/>
</dbReference>
<organism evidence="7">
    <name type="scientific">Muribaculaceae bacterium Z82</name>
    <dbReference type="NCBI Taxonomy" id="2304548"/>
    <lineage>
        <taxon>Bacteria</taxon>
        <taxon>Pseudomonadati</taxon>
        <taxon>Bacteroidota</taxon>
        <taxon>Bacteroidia</taxon>
        <taxon>Bacteroidales</taxon>
        <taxon>Muribaculaceae</taxon>
    </lineage>
</organism>
<feature type="transmembrane region" description="Helical" evidence="5">
    <location>
        <begin position="239"/>
        <end position="259"/>
    </location>
</feature>
<feature type="region of interest" description="Disordered" evidence="4">
    <location>
        <begin position="405"/>
        <end position="424"/>
    </location>
</feature>
<dbReference type="EMBL" id="QWKH01000061">
    <property type="protein sequence ID" value="NBI34986.1"/>
    <property type="molecule type" value="Genomic_DNA"/>
</dbReference>
<proteinExistence type="predicted"/>
<keyword evidence="5" id="KW-1133">Transmembrane helix</keyword>
<dbReference type="GO" id="GO:0006355">
    <property type="term" value="P:regulation of DNA-templated transcription"/>
    <property type="evidence" value="ECO:0007669"/>
    <property type="project" value="InterPro"/>
</dbReference>